<dbReference type="OrthoDB" id="6133291at2759"/>
<feature type="compositionally biased region" description="Basic and acidic residues" evidence="1">
    <location>
        <begin position="140"/>
        <end position="156"/>
    </location>
</feature>
<reference evidence="2 3" key="1">
    <citation type="journal article" date="2017" name="BMC Biol.">
        <title>Genomic innovations, transcriptional plasticity and gene loss underlying the evolution and divergence of two highly polyphagous and invasive Helicoverpa pest species.</title>
        <authorList>
            <person name="Pearce S.L."/>
            <person name="Clarke D.F."/>
            <person name="East P.D."/>
            <person name="Elfekih S."/>
            <person name="Gordon K.H."/>
            <person name="Jermiin L.S."/>
            <person name="McGaughran A."/>
            <person name="Oakeshott J.G."/>
            <person name="Papanikolaou A."/>
            <person name="Perera O.P."/>
            <person name="Rane R.V."/>
            <person name="Richards S."/>
            <person name="Tay W.T."/>
            <person name="Walsh T.K."/>
            <person name="Anderson A."/>
            <person name="Anderson C.J."/>
            <person name="Asgari S."/>
            <person name="Board P.G."/>
            <person name="Bretschneider A."/>
            <person name="Campbell P.M."/>
            <person name="Chertemps T."/>
            <person name="Christeller J.T."/>
            <person name="Coppin C.W."/>
            <person name="Downes S.J."/>
            <person name="Duan G."/>
            <person name="Farnsworth C.A."/>
            <person name="Good R.T."/>
            <person name="Han L.B."/>
            <person name="Han Y.C."/>
            <person name="Hatje K."/>
            <person name="Horne I."/>
            <person name="Huang Y.P."/>
            <person name="Hughes D.S."/>
            <person name="Jacquin-Joly E."/>
            <person name="James W."/>
            <person name="Jhangiani S."/>
            <person name="Kollmar M."/>
            <person name="Kuwar S.S."/>
            <person name="Li S."/>
            <person name="Liu N.Y."/>
            <person name="Maibeche M.T."/>
            <person name="Miller J.R."/>
            <person name="Montagne N."/>
            <person name="Perry T."/>
            <person name="Qu J."/>
            <person name="Song S.V."/>
            <person name="Sutton G.G."/>
            <person name="Vogel H."/>
            <person name="Walenz B.P."/>
            <person name="Xu W."/>
            <person name="Zhang H.J."/>
            <person name="Zou Z."/>
            <person name="Batterham P."/>
            <person name="Edwards O.R."/>
            <person name="Feyereisen R."/>
            <person name="Gibbs R.A."/>
            <person name="Heckel D.G."/>
            <person name="McGrath A."/>
            <person name="Robin C."/>
            <person name="Scherer S.E."/>
            <person name="Worley K.C."/>
            <person name="Wu Y.D."/>
        </authorList>
    </citation>
    <scope>NUCLEOTIDE SEQUENCE [LARGE SCALE GENOMIC DNA]</scope>
    <source>
        <strain evidence="2">Harm_GR_Male_#8</strain>
        <tissue evidence="2">Whole organism</tissue>
    </source>
</reference>
<proteinExistence type="predicted"/>
<name>A0A2W1BFU6_HELAM</name>
<organism evidence="2 3">
    <name type="scientific">Helicoverpa armigera</name>
    <name type="common">Cotton bollworm</name>
    <name type="synonym">Heliothis armigera</name>
    <dbReference type="NCBI Taxonomy" id="29058"/>
    <lineage>
        <taxon>Eukaryota</taxon>
        <taxon>Metazoa</taxon>
        <taxon>Ecdysozoa</taxon>
        <taxon>Arthropoda</taxon>
        <taxon>Hexapoda</taxon>
        <taxon>Insecta</taxon>
        <taxon>Pterygota</taxon>
        <taxon>Neoptera</taxon>
        <taxon>Endopterygota</taxon>
        <taxon>Lepidoptera</taxon>
        <taxon>Glossata</taxon>
        <taxon>Ditrysia</taxon>
        <taxon>Noctuoidea</taxon>
        <taxon>Noctuidae</taxon>
        <taxon>Heliothinae</taxon>
        <taxon>Helicoverpa</taxon>
    </lineage>
</organism>
<gene>
    <name evidence="2" type="primary">HaOG208514</name>
    <name evidence="2" type="ORF">B5X24_HaOG208514</name>
</gene>
<dbReference type="Proteomes" id="UP000249218">
    <property type="component" value="Unassembled WGS sequence"/>
</dbReference>
<keyword evidence="3" id="KW-1185">Reference proteome</keyword>
<feature type="region of interest" description="Disordered" evidence="1">
    <location>
        <begin position="140"/>
        <end position="176"/>
    </location>
</feature>
<sequence>MNNFQKITAEVRKLYVTDFIRFSRSIGLPFRKPLTHCTWFKARTGMQWGIRQNWTRSDILRWMQILNPKPLYLDHWDLVWYQKADFPKTMFARIPKAPPREELPHYEPPEEFCNEYLTPRRFRLQANIPEDAQLIWMEHRPGSPNRKEPLTKEEKKKLKKQQSIKPKDSRLIPKRPCLTGLSGKDLILARRKMPKPKFLSGFK</sequence>
<protein>
    <submittedName>
        <fullName evidence="2">Uncharacterized protein</fullName>
    </submittedName>
</protein>
<accession>A0A2W1BFU6</accession>
<evidence type="ECO:0000256" key="1">
    <source>
        <dbReference type="SAM" id="MobiDB-lite"/>
    </source>
</evidence>
<dbReference type="AlphaFoldDB" id="A0A2W1BFU6"/>
<evidence type="ECO:0000313" key="3">
    <source>
        <dbReference type="Proteomes" id="UP000249218"/>
    </source>
</evidence>
<dbReference type="EMBL" id="KZ150077">
    <property type="protein sequence ID" value="PZC73942.1"/>
    <property type="molecule type" value="Genomic_DNA"/>
</dbReference>
<evidence type="ECO:0000313" key="2">
    <source>
        <dbReference type="EMBL" id="PZC73942.1"/>
    </source>
</evidence>